<proteinExistence type="predicted"/>
<accession>A0A438HBP3</accession>
<dbReference type="AlphaFoldDB" id="A0A438HBP3"/>
<gene>
    <name evidence="2" type="ORF">CK203_050836</name>
</gene>
<dbReference type="Proteomes" id="UP000288805">
    <property type="component" value="Unassembled WGS sequence"/>
</dbReference>
<dbReference type="EMBL" id="QGNW01000247">
    <property type="protein sequence ID" value="RVW81857.1"/>
    <property type="molecule type" value="Genomic_DNA"/>
</dbReference>
<comment type="caution">
    <text evidence="2">The sequence shown here is derived from an EMBL/GenBank/DDBJ whole genome shotgun (WGS) entry which is preliminary data.</text>
</comment>
<protein>
    <submittedName>
        <fullName evidence="2">Uncharacterized protein</fullName>
    </submittedName>
</protein>
<reference evidence="2 3" key="1">
    <citation type="journal article" date="2018" name="PLoS Genet.">
        <title>Population sequencing reveals clonal diversity and ancestral inbreeding in the grapevine cultivar Chardonnay.</title>
        <authorList>
            <person name="Roach M.J."/>
            <person name="Johnson D.L."/>
            <person name="Bohlmann J."/>
            <person name="van Vuuren H.J."/>
            <person name="Jones S.J."/>
            <person name="Pretorius I.S."/>
            <person name="Schmidt S.A."/>
            <person name="Borneman A.R."/>
        </authorList>
    </citation>
    <scope>NUCLEOTIDE SEQUENCE [LARGE SCALE GENOMIC DNA]</scope>
    <source>
        <strain evidence="3">cv. Chardonnay</strain>
        <tissue evidence="2">Leaf</tissue>
    </source>
</reference>
<evidence type="ECO:0000313" key="2">
    <source>
        <dbReference type="EMBL" id="RVW81857.1"/>
    </source>
</evidence>
<evidence type="ECO:0000313" key="3">
    <source>
        <dbReference type="Proteomes" id="UP000288805"/>
    </source>
</evidence>
<evidence type="ECO:0000256" key="1">
    <source>
        <dbReference type="SAM" id="MobiDB-lite"/>
    </source>
</evidence>
<feature type="region of interest" description="Disordered" evidence="1">
    <location>
        <begin position="15"/>
        <end position="48"/>
    </location>
</feature>
<organism evidence="2 3">
    <name type="scientific">Vitis vinifera</name>
    <name type="common">Grape</name>
    <dbReference type="NCBI Taxonomy" id="29760"/>
    <lineage>
        <taxon>Eukaryota</taxon>
        <taxon>Viridiplantae</taxon>
        <taxon>Streptophyta</taxon>
        <taxon>Embryophyta</taxon>
        <taxon>Tracheophyta</taxon>
        <taxon>Spermatophyta</taxon>
        <taxon>Magnoliopsida</taxon>
        <taxon>eudicotyledons</taxon>
        <taxon>Gunneridae</taxon>
        <taxon>Pentapetalae</taxon>
        <taxon>rosids</taxon>
        <taxon>Vitales</taxon>
        <taxon>Vitaceae</taxon>
        <taxon>Viteae</taxon>
        <taxon>Vitis</taxon>
    </lineage>
</organism>
<sequence length="112" mass="12014">MVSLRDAILGLGQRIDGHQDQPLPILGSVPHDSTTPLPLPPPSGPSGPTIQIEQRMRSLHVSNGIMGWDGYDDLPVAALLVEFCMPDIKRHTGMGAPVFICNYTALLCTGID</sequence>
<name>A0A438HBP3_VITVI</name>